<keyword evidence="1" id="KW-0175">Coiled coil</keyword>
<reference evidence="3 4" key="1">
    <citation type="journal article" date="2019" name="Sci. Rep.">
        <title>A high-quality genome of Eragrostis curvula grass provides insights into Poaceae evolution and supports new strategies to enhance forage quality.</title>
        <authorList>
            <person name="Carballo J."/>
            <person name="Santos B.A.C.M."/>
            <person name="Zappacosta D."/>
            <person name="Garbus I."/>
            <person name="Selva J.P."/>
            <person name="Gallo C.A."/>
            <person name="Diaz A."/>
            <person name="Albertini E."/>
            <person name="Caccamo M."/>
            <person name="Echenique V."/>
        </authorList>
    </citation>
    <scope>NUCLEOTIDE SEQUENCE [LARGE SCALE GENOMIC DNA]</scope>
    <source>
        <strain evidence="4">cv. Victoria</strain>
        <tissue evidence="3">Leaf</tissue>
    </source>
</reference>
<dbReference type="OrthoDB" id="690652at2759"/>
<feature type="non-terminal residue" evidence="3">
    <location>
        <position position="1"/>
    </location>
</feature>
<name>A0A5J9V0E0_9POAL</name>
<evidence type="ECO:0000256" key="1">
    <source>
        <dbReference type="SAM" id="Coils"/>
    </source>
</evidence>
<accession>A0A5J9V0E0</accession>
<feature type="region of interest" description="Disordered" evidence="2">
    <location>
        <begin position="15"/>
        <end position="47"/>
    </location>
</feature>
<evidence type="ECO:0000313" key="3">
    <source>
        <dbReference type="EMBL" id="TVU29355.1"/>
    </source>
</evidence>
<sequence>MRGLGSGACALAGVARRGAPVSRTNTVAPAARSVTGRESSSSARQAFSVPKSARVDVNRAAGVVRRAAPVHDSTATGERAVRKRPQSAAPAAPCEMARDRKRIKVTQGATDVEMVVFAAAVKMPVKGGAQAQERLKKRLAAELGALRELVKKAEALSGCGKRFLPVEPRRLEKAPSPKRMIKTFPPVEQIDAPECEIEIADPEEEIDICGGVSPVVVIRDTSPLFPVEKASSSNSHSDKEVESPAPAALALKETPVENVTRDPENDADESVSSPTPPAVLPRKMDSRVQAPKPAPVIATTVQGSQSQPISVLLARAKEAYEIRQQKGNGWEREKVRREVREMEKAVLPDETIHRRDLEDVGIAEFGYVLHQLGVFLRPDVY</sequence>
<protein>
    <submittedName>
        <fullName evidence="3">Uncharacterized protein</fullName>
    </submittedName>
</protein>
<proteinExistence type="predicted"/>
<feature type="compositionally biased region" description="Polar residues" evidence="2">
    <location>
        <begin position="36"/>
        <end position="45"/>
    </location>
</feature>
<evidence type="ECO:0000256" key="2">
    <source>
        <dbReference type="SAM" id="MobiDB-lite"/>
    </source>
</evidence>
<dbReference type="Gramene" id="TVU29355">
    <property type="protein sequence ID" value="TVU29355"/>
    <property type="gene ID" value="EJB05_20919"/>
</dbReference>
<feature type="coiled-coil region" evidence="1">
    <location>
        <begin position="129"/>
        <end position="156"/>
    </location>
</feature>
<feature type="region of interest" description="Disordered" evidence="2">
    <location>
        <begin position="67"/>
        <end position="96"/>
    </location>
</feature>
<evidence type="ECO:0000313" key="4">
    <source>
        <dbReference type="Proteomes" id="UP000324897"/>
    </source>
</evidence>
<feature type="region of interest" description="Disordered" evidence="2">
    <location>
        <begin position="227"/>
        <end position="287"/>
    </location>
</feature>
<dbReference type="Proteomes" id="UP000324897">
    <property type="component" value="Chromosome 1"/>
</dbReference>
<dbReference type="AlphaFoldDB" id="A0A5J9V0E0"/>
<keyword evidence="4" id="KW-1185">Reference proteome</keyword>
<organism evidence="3 4">
    <name type="scientific">Eragrostis curvula</name>
    <name type="common">weeping love grass</name>
    <dbReference type="NCBI Taxonomy" id="38414"/>
    <lineage>
        <taxon>Eukaryota</taxon>
        <taxon>Viridiplantae</taxon>
        <taxon>Streptophyta</taxon>
        <taxon>Embryophyta</taxon>
        <taxon>Tracheophyta</taxon>
        <taxon>Spermatophyta</taxon>
        <taxon>Magnoliopsida</taxon>
        <taxon>Liliopsida</taxon>
        <taxon>Poales</taxon>
        <taxon>Poaceae</taxon>
        <taxon>PACMAD clade</taxon>
        <taxon>Chloridoideae</taxon>
        <taxon>Eragrostideae</taxon>
        <taxon>Eragrostidinae</taxon>
        <taxon>Eragrostis</taxon>
    </lineage>
</organism>
<gene>
    <name evidence="3" type="ORF">EJB05_20919</name>
</gene>
<comment type="caution">
    <text evidence="3">The sequence shown here is derived from an EMBL/GenBank/DDBJ whole genome shotgun (WGS) entry which is preliminary data.</text>
</comment>
<dbReference type="EMBL" id="RWGY01000011">
    <property type="protein sequence ID" value="TVU29355.1"/>
    <property type="molecule type" value="Genomic_DNA"/>
</dbReference>